<evidence type="ECO:0000256" key="4">
    <source>
        <dbReference type="ARBA" id="ARBA00023136"/>
    </source>
</evidence>
<proteinExistence type="inferred from homology"/>
<evidence type="ECO:0000256" key="6">
    <source>
        <dbReference type="RuleBase" id="RU000471"/>
    </source>
</evidence>
<dbReference type="PROSITE" id="PS00668">
    <property type="entry name" value="COMPLEX1_ND1_2"/>
    <property type="match status" value="1"/>
</dbReference>
<keyword evidence="2 5" id="KW-0812">Transmembrane</keyword>
<dbReference type="EMBL" id="BAAACR010000009">
    <property type="protein sequence ID" value="GAA0212369.1"/>
    <property type="molecule type" value="Genomic_DNA"/>
</dbReference>
<dbReference type="HAMAP" id="MF_01350">
    <property type="entry name" value="NDH1_NuoH"/>
    <property type="match status" value="1"/>
</dbReference>
<dbReference type="NCBIfam" id="NF004741">
    <property type="entry name" value="PRK06076.1-2"/>
    <property type="match status" value="1"/>
</dbReference>
<keyword evidence="5" id="KW-0830">Ubiquinone</keyword>
<comment type="subunit">
    <text evidence="5">NDH-1 is composed of 14 different subunits. Subunits NuoA, H, J, K, L, M, N constitute the membrane sector of the complex.</text>
</comment>
<evidence type="ECO:0000313" key="8">
    <source>
        <dbReference type="Proteomes" id="UP001500399"/>
    </source>
</evidence>
<dbReference type="PROSITE" id="PS00667">
    <property type="entry name" value="COMPLEX1_ND1_1"/>
    <property type="match status" value="1"/>
</dbReference>
<gene>
    <name evidence="5 7" type="primary">nuoH</name>
    <name evidence="7" type="ORF">GCM10008919_14580</name>
</gene>
<comment type="similarity">
    <text evidence="5 6">Belongs to the complex I subunit 1 family.</text>
</comment>
<dbReference type="PANTHER" id="PTHR11432">
    <property type="entry name" value="NADH DEHYDROGENASE SUBUNIT 1"/>
    <property type="match status" value="1"/>
</dbReference>
<keyword evidence="8" id="KW-1185">Reference proteome</keyword>
<dbReference type="PANTHER" id="PTHR11432:SF3">
    <property type="entry name" value="NADH-UBIQUINONE OXIDOREDUCTASE CHAIN 1"/>
    <property type="match status" value="1"/>
</dbReference>
<feature type="transmembrane region" description="Helical" evidence="5">
    <location>
        <begin position="177"/>
        <end position="195"/>
    </location>
</feature>
<dbReference type="EC" id="7.1.1.-" evidence="5"/>
<dbReference type="Proteomes" id="UP001500399">
    <property type="component" value="Unassembled WGS sequence"/>
</dbReference>
<feature type="transmembrane region" description="Helical" evidence="5">
    <location>
        <begin position="254"/>
        <end position="277"/>
    </location>
</feature>
<evidence type="ECO:0000256" key="1">
    <source>
        <dbReference type="ARBA" id="ARBA00004141"/>
    </source>
</evidence>
<feature type="transmembrane region" description="Helical" evidence="5">
    <location>
        <begin position="207"/>
        <end position="225"/>
    </location>
</feature>
<keyword evidence="3 5" id="KW-1133">Transmembrane helix</keyword>
<evidence type="ECO:0000256" key="2">
    <source>
        <dbReference type="ARBA" id="ARBA00022692"/>
    </source>
</evidence>
<evidence type="ECO:0000313" key="7">
    <source>
        <dbReference type="EMBL" id="GAA0212369.1"/>
    </source>
</evidence>
<accession>A0ABN0T4M8</accession>
<name>A0ABN0T4M8_9FIRM</name>
<dbReference type="Pfam" id="PF00146">
    <property type="entry name" value="NADHdh"/>
    <property type="match status" value="1"/>
</dbReference>
<evidence type="ECO:0000256" key="5">
    <source>
        <dbReference type="HAMAP-Rule" id="MF_01350"/>
    </source>
</evidence>
<keyword evidence="5" id="KW-1278">Translocase</keyword>
<keyword evidence="5 6" id="KW-0520">NAD</keyword>
<keyword evidence="5" id="KW-1003">Cell membrane</keyword>
<comment type="subcellular location">
    <subcellularLocation>
        <location evidence="5 6">Cell membrane</location>
        <topology evidence="5 6">Multi-pass membrane protein</topology>
    </subcellularLocation>
    <subcellularLocation>
        <location evidence="1">Membrane</location>
        <topology evidence="1">Multi-pass membrane protein</topology>
    </subcellularLocation>
</comment>
<keyword evidence="5" id="KW-0874">Quinone</keyword>
<protein>
    <recommendedName>
        <fullName evidence="5">NADH-quinone oxidoreductase subunit H</fullName>
        <ecNumber evidence="5">7.1.1.-</ecNumber>
    </recommendedName>
    <alternativeName>
        <fullName evidence="5">NADH dehydrogenase I subunit H</fullName>
    </alternativeName>
    <alternativeName>
        <fullName evidence="5">NDH-1 subunit H</fullName>
    </alternativeName>
</protein>
<dbReference type="InterPro" id="IPR001694">
    <property type="entry name" value="NADH_UbQ_OxRdtase_su1/FPO"/>
</dbReference>
<feature type="transmembrane region" description="Helical" evidence="5">
    <location>
        <begin position="132"/>
        <end position="156"/>
    </location>
</feature>
<comment type="catalytic activity">
    <reaction evidence="5">
        <text>a quinone + NADH + 5 H(+)(in) = a quinol + NAD(+) + 4 H(+)(out)</text>
        <dbReference type="Rhea" id="RHEA:57888"/>
        <dbReference type="ChEBI" id="CHEBI:15378"/>
        <dbReference type="ChEBI" id="CHEBI:24646"/>
        <dbReference type="ChEBI" id="CHEBI:57540"/>
        <dbReference type="ChEBI" id="CHEBI:57945"/>
        <dbReference type="ChEBI" id="CHEBI:132124"/>
    </reaction>
</comment>
<keyword evidence="4 5" id="KW-0472">Membrane</keyword>
<feature type="transmembrane region" description="Helical" evidence="5">
    <location>
        <begin position="29"/>
        <end position="53"/>
    </location>
</feature>
<dbReference type="InterPro" id="IPR018086">
    <property type="entry name" value="NADH_UbQ_OxRdtase_su1_CS"/>
</dbReference>
<feature type="transmembrane region" description="Helical" evidence="5">
    <location>
        <begin position="321"/>
        <end position="344"/>
    </location>
</feature>
<sequence>MELSLLAKLALEMRAFVYGLVPIPFVVDFTLTVVGIALLLGIISMAAIVFTYAERKICAFIQVRIGPNRVGGRFGLLQPIADMLKLMSKEDIMPQGADKVVWALSPALLFVPAALVYAFFPFDAGAVLADVNVGVFLLFAVSGQAVLPFLMGGYASNNKYSFIGGMRIVGQMLSYEAPLLFSLLGVVMITGSLRLDDIVQMQANTSWFIFMQPLAFIIFLIAAVAETNRTPFDLVEGESEIIAGPFTEYTGMRWALFFLAEYANLLTAAILATTFFLGGYSGPEFLPGFVWFGIKAVLMVLLIMWFRWTFPRTRVDQILTFGWKVLVPLSILNVFLTGVGMYLVGIV</sequence>
<comment type="function">
    <text evidence="5">NDH-1 shuttles electrons from NADH, via FMN and iron-sulfur (Fe-S) centers, to quinones in the respiratory chain. The immediate electron acceptor for the enzyme in this species is believed to be ubiquinone. Couples the redox reaction to proton translocation (for every two electrons transferred, four hydrogen ions are translocated across the cytoplasmic membrane), and thus conserves the redox energy in a proton gradient. This subunit may bind ubiquinone.</text>
</comment>
<feature type="transmembrane region" description="Helical" evidence="5">
    <location>
        <begin position="100"/>
        <end position="120"/>
    </location>
</feature>
<feature type="transmembrane region" description="Helical" evidence="5">
    <location>
        <begin position="289"/>
        <end position="309"/>
    </location>
</feature>
<organism evidence="7 8">
    <name type="scientific">Selenomonas dianae</name>
    <dbReference type="NCBI Taxonomy" id="135079"/>
    <lineage>
        <taxon>Bacteria</taxon>
        <taxon>Bacillati</taxon>
        <taxon>Bacillota</taxon>
        <taxon>Negativicutes</taxon>
        <taxon>Selenomonadales</taxon>
        <taxon>Selenomonadaceae</taxon>
        <taxon>Selenomonas</taxon>
    </lineage>
</organism>
<reference evidence="7 8" key="1">
    <citation type="journal article" date="2019" name="Int. J. Syst. Evol. Microbiol.">
        <title>The Global Catalogue of Microorganisms (GCM) 10K type strain sequencing project: providing services to taxonomists for standard genome sequencing and annotation.</title>
        <authorList>
            <consortium name="The Broad Institute Genomics Platform"/>
            <consortium name="The Broad Institute Genome Sequencing Center for Infectious Disease"/>
            <person name="Wu L."/>
            <person name="Ma J."/>
        </authorList>
    </citation>
    <scope>NUCLEOTIDE SEQUENCE [LARGE SCALE GENOMIC DNA]</scope>
    <source>
        <strain evidence="7 8">JCM 8542</strain>
    </source>
</reference>
<comment type="caution">
    <text evidence="7">The sequence shown here is derived from an EMBL/GenBank/DDBJ whole genome shotgun (WGS) entry which is preliminary data.</text>
</comment>
<evidence type="ECO:0000256" key="3">
    <source>
        <dbReference type="ARBA" id="ARBA00022989"/>
    </source>
</evidence>